<keyword evidence="3" id="KW-1185">Reference proteome</keyword>
<dbReference type="PANTHER" id="PTHR30535:SF34">
    <property type="entry name" value="MOLYBDATE-BINDING PROTEIN MOLA"/>
    <property type="match status" value="1"/>
</dbReference>
<dbReference type="Pfam" id="PF01497">
    <property type="entry name" value="Peripla_BP_2"/>
    <property type="match status" value="1"/>
</dbReference>
<dbReference type="GO" id="GO:0071281">
    <property type="term" value="P:cellular response to iron ion"/>
    <property type="evidence" value="ECO:0007669"/>
    <property type="project" value="TreeGrafter"/>
</dbReference>
<name>A0A378RKC0_MYROD</name>
<dbReference type="Proteomes" id="UP000255024">
    <property type="component" value="Unassembled WGS sequence"/>
</dbReference>
<reference evidence="2 3" key="1">
    <citation type="submission" date="2018-06" db="EMBL/GenBank/DDBJ databases">
        <authorList>
            <consortium name="Pathogen Informatics"/>
            <person name="Doyle S."/>
        </authorList>
    </citation>
    <scope>NUCLEOTIDE SEQUENCE [LARGE SCALE GENOMIC DNA]</scope>
    <source>
        <strain evidence="2 3">NCTC11179</strain>
    </source>
</reference>
<dbReference type="InterPro" id="IPR050902">
    <property type="entry name" value="ABC_Transporter_SBP"/>
</dbReference>
<organism evidence="2 3">
    <name type="scientific">Myroides odoratus</name>
    <name type="common">Flavobacterium odoratum</name>
    <dbReference type="NCBI Taxonomy" id="256"/>
    <lineage>
        <taxon>Bacteria</taxon>
        <taxon>Pseudomonadati</taxon>
        <taxon>Bacteroidota</taxon>
        <taxon>Flavobacteriia</taxon>
        <taxon>Flavobacteriales</taxon>
        <taxon>Flavobacteriaceae</taxon>
        <taxon>Myroides</taxon>
    </lineage>
</organism>
<proteinExistence type="predicted"/>
<evidence type="ECO:0000259" key="1">
    <source>
        <dbReference type="PROSITE" id="PS50983"/>
    </source>
</evidence>
<accession>A0A378RKC0</accession>
<feature type="domain" description="Fe/B12 periplasmic-binding" evidence="1">
    <location>
        <begin position="25"/>
        <end position="290"/>
    </location>
</feature>
<protein>
    <submittedName>
        <fullName evidence="2">Iron-dicitrate transporter substrate-binding subunit</fullName>
    </submittedName>
</protein>
<dbReference type="EMBL" id="UGQL01000001">
    <property type="protein sequence ID" value="STZ27513.1"/>
    <property type="molecule type" value="Genomic_DNA"/>
</dbReference>
<dbReference type="Gene3D" id="3.40.50.1980">
    <property type="entry name" value="Nitrogenase molybdenum iron protein domain"/>
    <property type="match status" value="2"/>
</dbReference>
<evidence type="ECO:0000313" key="2">
    <source>
        <dbReference type="EMBL" id="STZ27513.1"/>
    </source>
</evidence>
<dbReference type="AlphaFoldDB" id="A0A378RKC0"/>
<dbReference type="RefSeq" id="WP_115090437.1">
    <property type="nucleotide sequence ID" value="NZ_CP068107.1"/>
</dbReference>
<dbReference type="PANTHER" id="PTHR30535">
    <property type="entry name" value="VITAMIN B12-BINDING PROTEIN"/>
    <property type="match status" value="1"/>
</dbReference>
<gene>
    <name evidence="2" type="ORF">NCTC11179_01049</name>
</gene>
<sequence>MRTCGVFLFGTFLLCLVGYSQTADRVVLFGQPALEMVKRFGGKENVVGVGYLDRKIKKGEEVGWPILTSLWPSIESIIQTRPTHLFGMESAFKDKRSGSPSFWQEKKIKVIPVFDFNQPRTLSVFFRDLEAFGTVFHKEKEVKQFIEQETHKITQLKAKVAKTSKEKEKRVLFLANVRSSDIFYCYTQDKCIIGSLLEDFNVTFLTSETMVIPISLEYLIRLNPDYLILSSFQANSLPELLRYFQEHPVLKRLDAVKNKRLIAVDYSNAVSGGLEFVALYEQLIHLLHPE</sequence>
<dbReference type="InterPro" id="IPR002491">
    <property type="entry name" value="ABC_transptr_periplasmic_BD"/>
</dbReference>
<dbReference type="SUPFAM" id="SSF53807">
    <property type="entry name" value="Helical backbone' metal receptor"/>
    <property type="match status" value="1"/>
</dbReference>
<evidence type="ECO:0000313" key="3">
    <source>
        <dbReference type="Proteomes" id="UP000255024"/>
    </source>
</evidence>
<dbReference type="PROSITE" id="PS50983">
    <property type="entry name" value="FE_B12_PBP"/>
    <property type="match status" value="1"/>
</dbReference>